<evidence type="ECO:0000256" key="3">
    <source>
        <dbReference type="ARBA" id="ARBA00006559"/>
    </source>
</evidence>
<evidence type="ECO:0000256" key="1">
    <source>
        <dbReference type="ARBA" id="ARBA00000185"/>
    </source>
</evidence>
<evidence type="ECO:0000259" key="12">
    <source>
        <dbReference type="Pfam" id="PF04406"/>
    </source>
</evidence>
<feature type="domain" description="Topoisomerase 6 subunit A/Spo11 TOPRIM" evidence="13">
    <location>
        <begin position="233"/>
        <end position="362"/>
    </location>
</feature>
<evidence type="ECO:0000313" key="15">
    <source>
        <dbReference type="Proteomes" id="UP000813385"/>
    </source>
</evidence>
<protein>
    <recommendedName>
        <fullName evidence="4">DNA topoisomerase (ATP-hydrolyzing)</fullName>
        <ecNumber evidence="4">5.6.2.2</ecNumber>
    </recommendedName>
</protein>
<gene>
    <name evidence="14" type="ORF">B0T11DRAFT_316808</name>
</gene>
<feature type="active site" description="O-(5'-phospho-DNA)-tyrosine intermediate" evidence="10">
    <location>
        <position position="135"/>
    </location>
</feature>
<dbReference type="InterPro" id="IPR036078">
    <property type="entry name" value="Spo11/TopoVI_A_sf"/>
</dbReference>
<comment type="catalytic activity">
    <reaction evidence="1 10">
        <text>ATP-dependent breakage, passage and rejoining of double-stranded DNA.</text>
        <dbReference type="EC" id="5.6.2.2"/>
    </reaction>
</comment>
<dbReference type="InterPro" id="IPR036388">
    <property type="entry name" value="WH-like_DNA-bd_sf"/>
</dbReference>
<dbReference type="OrthoDB" id="5377392at2759"/>
<dbReference type="GO" id="GO:0046872">
    <property type="term" value="F:metal ion binding"/>
    <property type="evidence" value="ECO:0007669"/>
    <property type="project" value="UniProtKB-KW"/>
</dbReference>
<evidence type="ECO:0000259" key="13">
    <source>
        <dbReference type="Pfam" id="PF21180"/>
    </source>
</evidence>
<dbReference type="PROSITE" id="PS52041">
    <property type="entry name" value="TOPO_IIB"/>
    <property type="match status" value="1"/>
</dbReference>
<evidence type="ECO:0000256" key="2">
    <source>
        <dbReference type="ARBA" id="ARBA00001946"/>
    </source>
</evidence>
<dbReference type="EC" id="5.6.2.2" evidence="4"/>
<feature type="domain" description="Spo11/DNA topoisomerase VI subunit A N-terminal" evidence="12">
    <location>
        <begin position="106"/>
        <end position="167"/>
    </location>
</feature>
<accession>A0A8K0X7K5</accession>
<keyword evidence="8 10" id="KW-0238">DNA-binding</keyword>
<dbReference type="SUPFAM" id="SSF56726">
    <property type="entry name" value="DNA topoisomerase IV, alpha subunit"/>
    <property type="match status" value="1"/>
</dbReference>
<dbReference type="GO" id="GO:0000228">
    <property type="term" value="C:nuclear chromosome"/>
    <property type="evidence" value="ECO:0007669"/>
    <property type="project" value="TreeGrafter"/>
</dbReference>
<keyword evidence="15" id="KW-1185">Reference proteome</keyword>
<dbReference type="GO" id="GO:0003918">
    <property type="term" value="F:DNA topoisomerase type II (double strand cut, ATP-hydrolyzing) activity"/>
    <property type="evidence" value="ECO:0007669"/>
    <property type="project" value="UniProtKB-UniRule"/>
</dbReference>
<comment type="cofactor">
    <cofactor evidence="2">
        <name>Mg(2+)</name>
        <dbReference type="ChEBI" id="CHEBI:18420"/>
    </cofactor>
</comment>
<dbReference type="GO" id="GO:0000706">
    <property type="term" value="P:meiotic DNA double-strand break processing"/>
    <property type="evidence" value="ECO:0007669"/>
    <property type="project" value="TreeGrafter"/>
</dbReference>
<dbReference type="Pfam" id="PF04406">
    <property type="entry name" value="TP6A_N"/>
    <property type="match status" value="1"/>
</dbReference>
<dbReference type="PRINTS" id="PR01550">
    <property type="entry name" value="TOP6AFAMILY"/>
</dbReference>
<keyword evidence="9 10" id="KW-0413">Isomerase</keyword>
<dbReference type="Proteomes" id="UP000813385">
    <property type="component" value="Unassembled WGS sequence"/>
</dbReference>
<sequence>MTSKMTSKMADPYPPGPLPSLEQTPRGQNEVVLPEHHGPSTGAVINRIEDVLHQIQLDLLHQRDLTIPYRSRRSSSPTAPRGDDDNPSATTPSSIRFPGSTPHEAKKFARLLKLLQLIHDGLVAGTCLTKRNIYYQDVELFGSQSIVDELVDDLAFTLDMSRADLNVAAAAKGLVAGSVVLHMHASPYVLSCSAPHILVIEKEVVKATFRTLSASKYWETSMAGPGIMITPILPIYALVDFDPDGLQIMQCYKIGSQSLSHEKETTVPGLEWLGIKSAHLIEGQQTPTPASDARHLPQSNDAALARTQAHSVMPLSMRDRKCANRLLETFRASEEPENDGYCRELQIMLFLGVKGEIQGVDDAGDLTDWLDRHMPRQ</sequence>
<evidence type="ECO:0000256" key="11">
    <source>
        <dbReference type="SAM" id="MobiDB-lite"/>
    </source>
</evidence>
<proteinExistence type="inferred from homology"/>
<dbReference type="PANTHER" id="PTHR10848:SF0">
    <property type="entry name" value="MEIOTIC RECOMBINATION PROTEIN SPO11"/>
    <property type="match status" value="1"/>
</dbReference>
<evidence type="ECO:0000256" key="5">
    <source>
        <dbReference type="ARBA" id="ARBA00022723"/>
    </source>
</evidence>
<keyword evidence="6" id="KW-0460">Magnesium</keyword>
<evidence type="ECO:0000256" key="4">
    <source>
        <dbReference type="ARBA" id="ARBA00012895"/>
    </source>
</evidence>
<comment type="caution">
    <text evidence="14">The sequence shown here is derived from an EMBL/GenBank/DDBJ whole genome shotgun (WGS) entry which is preliminary data.</text>
</comment>
<evidence type="ECO:0000313" key="14">
    <source>
        <dbReference type="EMBL" id="KAH7368714.1"/>
    </source>
</evidence>
<dbReference type="Gene3D" id="3.40.1360.10">
    <property type="match status" value="1"/>
</dbReference>
<dbReference type="CDD" id="cd00223">
    <property type="entry name" value="TOPRIM_TopoIIB_SPO"/>
    <property type="match status" value="1"/>
</dbReference>
<dbReference type="GO" id="GO:0003677">
    <property type="term" value="F:DNA binding"/>
    <property type="evidence" value="ECO:0007669"/>
    <property type="project" value="UniProtKB-UniRule"/>
</dbReference>
<feature type="region of interest" description="Disordered" evidence="11">
    <location>
        <begin position="1"/>
        <end position="25"/>
    </location>
</feature>
<dbReference type="GO" id="GO:0005524">
    <property type="term" value="F:ATP binding"/>
    <property type="evidence" value="ECO:0007669"/>
    <property type="project" value="InterPro"/>
</dbReference>
<dbReference type="InterPro" id="IPR013049">
    <property type="entry name" value="Spo11/TopoVI_A_N"/>
</dbReference>
<dbReference type="EMBL" id="JAGPXD010000002">
    <property type="protein sequence ID" value="KAH7368714.1"/>
    <property type="molecule type" value="Genomic_DNA"/>
</dbReference>
<dbReference type="Gene3D" id="1.10.10.10">
    <property type="entry name" value="Winged helix-like DNA-binding domain superfamily/Winged helix DNA-binding domain"/>
    <property type="match status" value="1"/>
</dbReference>
<name>A0A8K0X7K5_9PEZI</name>
<dbReference type="InterPro" id="IPR034136">
    <property type="entry name" value="TOPRIM_Topo6A/Spo11"/>
</dbReference>
<keyword evidence="7 10" id="KW-0799">Topoisomerase</keyword>
<dbReference type="InterPro" id="IPR002815">
    <property type="entry name" value="Spo11/TopoVI_A"/>
</dbReference>
<evidence type="ECO:0000256" key="9">
    <source>
        <dbReference type="ARBA" id="ARBA00023235"/>
    </source>
</evidence>
<evidence type="ECO:0000256" key="6">
    <source>
        <dbReference type="ARBA" id="ARBA00022842"/>
    </source>
</evidence>
<dbReference type="PANTHER" id="PTHR10848">
    <property type="entry name" value="MEIOTIC RECOMBINATION PROTEIN SPO11"/>
    <property type="match status" value="1"/>
</dbReference>
<keyword evidence="5" id="KW-0479">Metal-binding</keyword>
<comment type="similarity">
    <text evidence="3 10">Belongs to the TOP6A family.</text>
</comment>
<dbReference type="Pfam" id="PF21180">
    <property type="entry name" value="TOP6A-Spo11_Toprim"/>
    <property type="match status" value="1"/>
</dbReference>
<dbReference type="GO" id="GO:0007131">
    <property type="term" value="P:reciprocal meiotic recombination"/>
    <property type="evidence" value="ECO:0007669"/>
    <property type="project" value="TreeGrafter"/>
</dbReference>
<reference evidence="14" key="1">
    <citation type="journal article" date="2021" name="Nat. Commun.">
        <title>Genetic determinants of endophytism in the Arabidopsis root mycobiome.</title>
        <authorList>
            <person name="Mesny F."/>
            <person name="Miyauchi S."/>
            <person name="Thiergart T."/>
            <person name="Pickel B."/>
            <person name="Atanasova L."/>
            <person name="Karlsson M."/>
            <person name="Huettel B."/>
            <person name="Barry K.W."/>
            <person name="Haridas S."/>
            <person name="Chen C."/>
            <person name="Bauer D."/>
            <person name="Andreopoulos W."/>
            <person name="Pangilinan J."/>
            <person name="LaButti K."/>
            <person name="Riley R."/>
            <person name="Lipzen A."/>
            <person name="Clum A."/>
            <person name="Drula E."/>
            <person name="Henrissat B."/>
            <person name="Kohler A."/>
            <person name="Grigoriev I.V."/>
            <person name="Martin F.M."/>
            <person name="Hacquard S."/>
        </authorList>
    </citation>
    <scope>NUCLEOTIDE SEQUENCE</scope>
    <source>
        <strain evidence="14">MPI-CAGE-AT-0016</strain>
    </source>
</reference>
<dbReference type="AlphaFoldDB" id="A0A8K0X7K5"/>
<organism evidence="14 15">
    <name type="scientific">Plectosphaerella cucumerina</name>
    <dbReference type="NCBI Taxonomy" id="40658"/>
    <lineage>
        <taxon>Eukaryota</taxon>
        <taxon>Fungi</taxon>
        <taxon>Dikarya</taxon>
        <taxon>Ascomycota</taxon>
        <taxon>Pezizomycotina</taxon>
        <taxon>Sordariomycetes</taxon>
        <taxon>Hypocreomycetidae</taxon>
        <taxon>Glomerellales</taxon>
        <taxon>Plectosphaerellaceae</taxon>
        <taxon>Plectosphaerella</taxon>
    </lineage>
</organism>
<evidence type="ECO:0000256" key="8">
    <source>
        <dbReference type="ARBA" id="ARBA00023125"/>
    </source>
</evidence>
<evidence type="ECO:0000256" key="10">
    <source>
        <dbReference type="PROSITE-ProRule" id="PRU01385"/>
    </source>
</evidence>
<feature type="region of interest" description="Disordered" evidence="11">
    <location>
        <begin position="68"/>
        <end position="101"/>
    </location>
</feature>
<dbReference type="GO" id="GO:0042138">
    <property type="term" value="P:meiotic DNA double-strand break formation"/>
    <property type="evidence" value="ECO:0007669"/>
    <property type="project" value="TreeGrafter"/>
</dbReference>
<evidence type="ECO:0000256" key="7">
    <source>
        <dbReference type="ARBA" id="ARBA00023029"/>
    </source>
</evidence>